<accession>A0ABV9N601</accession>
<dbReference type="InterPro" id="IPR050816">
    <property type="entry name" value="Flavin-dep_Halogenase_NPB"/>
</dbReference>
<keyword evidence="2" id="KW-1185">Reference proteome</keyword>
<dbReference type="SUPFAM" id="SSF51905">
    <property type="entry name" value="FAD/NAD(P)-binding domain"/>
    <property type="match status" value="1"/>
</dbReference>
<proteinExistence type="predicted"/>
<organism evidence="1 2">
    <name type="scientific">Glycocaulis abyssi</name>
    <dbReference type="NCBI Taxonomy" id="1433403"/>
    <lineage>
        <taxon>Bacteria</taxon>
        <taxon>Pseudomonadati</taxon>
        <taxon>Pseudomonadota</taxon>
        <taxon>Alphaproteobacteria</taxon>
        <taxon>Maricaulales</taxon>
        <taxon>Maricaulaceae</taxon>
        <taxon>Glycocaulis</taxon>
    </lineage>
</organism>
<dbReference type="Gene3D" id="3.50.50.60">
    <property type="entry name" value="FAD/NAD(P)-binding domain"/>
    <property type="match status" value="1"/>
</dbReference>
<dbReference type="EMBL" id="JBHSGQ010000001">
    <property type="protein sequence ID" value="MFC4723787.1"/>
    <property type="molecule type" value="Genomic_DNA"/>
</dbReference>
<sequence>MSGAPRHILIAGGGVAGWLIALASARALLPLGTQISVTHDGADESLGSHTLALSTLPGIQDHHHALGIDDIAALRAARGSFKLGESYTGWTTGGTAILPYGDTGADVGPVRFHQQLMRLGTRVRDMDLAAFSLAGSAARLGRFAPPSPDPASILSTLDFGLHLESGGYARHLRDAALKAGATAVEGCVVSAERGADGRLTAAVLDDGRKISADLFIDATGERAALISGVLGVAWESWAVPGLDQIASALADDSASPSPLTRNEAIGAGWQRSMPLYKATASQIIFSSGEMDDDAAVKRLGGNANISAFNPGRRGTPWSANCLAIGAAACIPDPLASAEHHLAASAALRFLKLVPHEGGGVVEAREYCRVFAAETSSARDFTALFYTAQTREETPWKAARTLEPSAELTRHRALFDARGRIPRSEDGLYNEAMWAAAFIAARVEPRDHDPLANGLNEAALKQRCEQVRQLVANTAQRLPAHGDMLAQLHGSRP</sequence>
<gene>
    <name evidence="1" type="ORF">ACFPB0_00645</name>
</gene>
<dbReference type="InterPro" id="IPR006905">
    <property type="entry name" value="Flavin_halogenase"/>
</dbReference>
<dbReference type="RefSeq" id="WP_371394463.1">
    <property type="nucleotide sequence ID" value="NZ_CP163421.1"/>
</dbReference>
<evidence type="ECO:0000313" key="1">
    <source>
        <dbReference type="EMBL" id="MFC4723787.1"/>
    </source>
</evidence>
<dbReference type="PANTHER" id="PTHR43747">
    <property type="entry name" value="FAD-BINDING PROTEIN"/>
    <property type="match status" value="1"/>
</dbReference>
<dbReference type="PANTHER" id="PTHR43747:SF4">
    <property type="entry name" value="FLAVIN-DEPENDENT TRYPTOPHAN HALOGENASE"/>
    <property type="match status" value="1"/>
</dbReference>
<name>A0ABV9N601_9PROT</name>
<dbReference type="Pfam" id="PF04820">
    <property type="entry name" value="Trp_halogenase"/>
    <property type="match status" value="1"/>
</dbReference>
<protein>
    <submittedName>
        <fullName evidence="1">Tryptophan 7-halogenase</fullName>
    </submittedName>
</protein>
<reference evidence="2" key="1">
    <citation type="journal article" date="2019" name="Int. J. Syst. Evol. Microbiol.">
        <title>The Global Catalogue of Microorganisms (GCM) 10K type strain sequencing project: providing services to taxonomists for standard genome sequencing and annotation.</title>
        <authorList>
            <consortium name="The Broad Institute Genomics Platform"/>
            <consortium name="The Broad Institute Genome Sequencing Center for Infectious Disease"/>
            <person name="Wu L."/>
            <person name="Ma J."/>
        </authorList>
    </citation>
    <scope>NUCLEOTIDE SEQUENCE [LARGE SCALE GENOMIC DNA]</scope>
    <source>
        <strain evidence="2">CCUG 62981</strain>
    </source>
</reference>
<evidence type="ECO:0000313" key="2">
    <source>
        <dbReference type="Proteomes" id="UP001596024"/>
    </source>
</evidence>
<comment type="caution">
    <text evidence="1">The sequence shown here is derived from an EMBL/GenBank/DDBJ whole genome shotgun (WGS) entry which is preliminary data.</text>
</comment>
<dbReference type="InterPro" id="IPR036188">
    <property type="entry name" value="FAD/NAD-bd_sf"/>
</dbReference>
<dbReference type="Proteomes" id="UP001596024">
    <property type="component" value="Unassembled WGS sequence"/>
</dbReference>